<evidence type="ECO:0000313" key="10">
    <source>
        <dbReference type="EMBL" id="CVK91405.1"/>
    </source>
</evidence>
<keyword evidence="11" id="KW-1185">Reference proteome</keyword>
<dbReference type="InterPro" id="IPR010102">
    <property type="entry name" value="Succ_semiAld_DH"/>
</dbReference>
<organism evidence="10 11">
    <name type="scientific">Fusarium mangiferae</name>
    <name type="common">Mango malformation disease fungus</name>
    <dbReference type="NCBI Taxonomy" id="192010"/>
    <lineage>
        <taxon>Eukaryota</taxon>
        <taxon>Fungi</taxon>
        <taxon>Dikarya</taxon>
        <taxon>Ascomycota</taxon>
        <taxon>Pezizomycotina</taxon>
        <taxon>Sordariomycetes</taxon>
        <taxon>Hypocreomycetidae</taxon>
        <taxon>Hypocreales</taxon>
        <taxon>Nectriaceae</taxon>
        <taxon>Fusarium</taxon>
        <taxon>Fusarium fujikuroi species complex</taxon>
    </lineage>
</organism>
<dbReference type="PANTHER" id="PTHR43353">
    <property type="entry name" value="SUCCINATE-SEMIALDEHYDE DEHYDROGENASE, MITOCHONDRIAL"/>
    <property type="match status" value="1"/>
</dbReference>
<feature type="domain" description="Aldehyde dehydrogenase" evidence="9">
    <location>
        <begin position="24"/>
        <end position="486"/>
    </location>
</feature>
<dbReference type="PROSITE" id="PS00687">
    <property type="entry name" value="ALDEHYDE_DEHYDR_GLU"/>
    <property type="match status" value="1"/>
</dbReference>
<evidence type="ECO:0000256" key="4">
    <source>
        <dbReference type="ARBA" id="ARBA00050387"/>
    </source>
</evidence>
<dbReference type="AlphaFoldDB" id="A0A1L7T757"/>
<dbReference type="EC" id="1.2.1.16" evidence="8"/>
<comment type="similarity">
    <text evidence="2 7">Belongs to the aldehyde dehydrogenase family.</text>
</comment>
<accession>A0A1L7T757</accession>
<dbReference type="GeneID" id="65088784"/>
<proteinExistence type="inferred from homology"/>
<dbReference type="RefSeq" id="XP_041681048.1">
    <property type="nucleotide sequence ID" value="XM_041830379.1"/>
</dbReference>
<dbReference type="CDD" id="cd07103">
    <property type="entry name" value="ALDH_F5_SSADH_GabD"/>
    <property type="match status" value="1"/>
</dbReference>
<dbReference type="InterPro" id="IPR029510">
    <property type="entry name" value="Ald_DH_CS_GLU"/>
</dbReference>
<dbReference type="FunFam" id="3.40.605.10:FF:000005">
    <property type="entry name" value="Succinate-semialdehyde dehydrogenase I"/>
    <property type="match status" value="1"/>
</dbReference>
<dbReference type="InterPro" id="IPR050740">
    <property type="entry name" value="Aldehyde_DH_Superfamily"/>
</dbReference>
<sequence length="499" mass="53398">MANAVPQLRDPSLFIQKNFINNEWVDSISGKTFKVYDPATGSTIGSCPESTPEDAERAIEAASAALPVWKSATGRDRSRILRQWYELVLENKDDLAVLITSENGKSKADAAGEVLFAASFIEWFAEEAPRIYGDVISHSQSSFRVSTLKEPIGVCGLITPWNFPAAMIARKLAPALAAGCTSILKPAFETPFTANALLSLLSRTSLPAGVVNSITADTNTPSIGQTLCSSDIVRKISFTGSTRVGKLLMSQSSGTLKKMSLELGGNAPFIVFDDADLDVAVKAAVTSKFKSSGQTCVCSNRIFVQKGVYDEFLRRLREEVGKFKVGSGFDARTTHGPLISAAAVQRLEGLVDEAVQGGAKVECGGSALKDQGSNFFAPTILSNVETSMRVVDEEIFGPVAPVFSFDEEEAIIQVANKCDVGLASYIFTQDLNRATRITEQLQFGMVAVNSGVVSDAAAPFGGVKHSGLGREGSKYGIEDYLQIKTVVLGNVNVQHRALL</sequence>
<dbReference type="Proteomes" id="UP000184255">
    <property type="component" value="Unassembled WGS sequence"/>
</dbReference>
<comment type="pathway">
    <text evidence="1 8">Amino-acid degradation; 4-aminobutanoate degradation.</text>
</comment>
<evidence type="ECO:0000259" key="9">
    <source>
        <dbReference type="Pfam" id="PF00171"/>
    </source>
</evidence>
<dbReference type="GO" id="GO:0005737">
    <property type="term" value="C:cytoplasm"/>
    <property type="evidence" value="ECO:0007669"/>
    <property type="project" value="TreeGrafter"/>
</dbReference>
<name>A0A1L7T757_FUSMA</name>
<comment type="caution">
    <text evidence="10">The sequence shown here is derived from an EMBL/GenBank/DDBJ whole genome shotgun (WGS) entry which is preliminary data.</text>
</comment>
<dbReference type="InterPro" id="IPR015590">
    <property type="entry name" value="Aldehyde_DH_dom"/>
</dbReference>
<reference evidence="11" key="1">
    <citation type="journal article" date="2016" name="Genome Biol. Evol.">
        <title>Comparative 'omics' of the Fusarium fujikuroi species complex highlights differences in genetic potential and metabolite synthesis.</title>
        <authorList>
            <person name="Niehaus E.-M."/>
            <person name="Muensterkoetter M."/>
            <person name="Proctor R.H."/>
            <person name="Brown D.W."/>
            <person name="Sharon A."/>
            <person name="Idan Y."/>
            <person name="Oren-Young L."/>
            <person name="Sieber C.M."/>
            <person name="Novak O."/>
            <person name="Pencik A."/>
            <person name="Tarkowska D."/>
            <person name="Hromadova K."/>
            <person name="Freeman S."/>
            <person name="Maymon M."/>
            <person name="Elazar M."/>
            <person name="Youssef S.A."/>
            <person name="El-Shabrawy E.S.M."/>
            <person name="Shalaby A.B.A."/>
            <person name="Houterman P."/>
            <person name="Brock N.L."/>
            <person name="Burkhardt I."/>
            <person name="Tsavkelova E.A."/>
            <person name="Dickschat J.S."/>
            <person name="Galuszka P."/>
            <person name="Gueldener U."/>
            <person name="Tudzynski B."/>
        </authorList>
    </citation>
    <scope>NUCLEOTIDE SEQUENCE [LARGE SCALE GENOMIC DNA]</scope>
    <source>
        <strain evidence="11">MRC7560</strain>
    </source>
</reference>
<dbReference type="InterPro" id="IPR016162">
    <property type="entry name" value="Ald_DH_N"/>
</dbReference>
<keyword evidence="3 7" id="KW-0560">Oxidoreductase</keyword>
<evidence type="ECO:0000313" key="11">
    <source>
        <dbReference type="Proteomes" id="UP000184255"/>
    </source>
</evidence>
<feature type="active site" evidence="6">
    <location>
        <position position="262"/>
    </location>
</feature>
<gene>
    <name evidence="10" type="ORF">FMAN_09525</name>
</gene>
<dbReference type="PROSITE" id="PS00070">
    <property type="entry name" value="ALDEHYDE_DEHYDR_CYS"/>
    <property type="match status" value="1"/>
</dbReference>
<comment type="catalytic activity">
    <reaction evidence="5 8">
        <text>succinate semialdehyde + NAD(+) + H2O = succinate + NADH + 2 H(+)</text>
        <dbReference type="Rhea" id="RHEA:13217"/>
        <dbReference type="ChEBI" id="CHEBI:15377"/>
        <dbReference type="ChEBI" id="CHEBI:15378"/>
        <dbReference type="ChEBI" id="CHEBI:30031"/>
        <dbReference type="ChEBI" id="CHEBI:57540"/>
        <dbReference type="ChEBI" id="CHEBI:57706"/>
        <dbReference type="ChEBI" id="CHEBI:57945"/>
        <dbReference type="EC" id="1.2.1.16"/>
    </reaction>
</comment>
<dbReference type="NCBIfam" id="TIGR01780">
    <property type="entry name" value="SSADH"/>
    <property type="match status" value="1"/>
</dbReference>
<protein>
    <recommendedName>
        <fullName evidence="8">Succinate-semialdehyde dehydrogenase</fullName>
        <ecNumber evidence="8">1.2.1.16</ecNumber>
    </recommendedName>
</protein>
<dbReference type="VEuPathDB" id="FungiDB:FMAN_09525"/>
<evidence type="ECO:0000256" key="1">
    <source>
        <dbReference type="ARBA" id="ARBA00005176"/>
    </source>
</evidence>
<evidence type="ECO:0000256" key="2">
    <source>
        <dbReference type="ARBA" id="ARBA00009986"/>
    </source>
</evidence>
<evidence type="ECO:0000256" key="3">
    <source>
        <dbReference type="ARBA" id="ARBA00023002"/>
    </source>
</evidence>
<dbReference type="Pfam" id="PF00171">
    <property type="entry name" value="Aldedh"/>
    <property type="match status" value="1"/>
</dbReference>
<dbReference type="GO" id="GO:0004777">
    <property type="term" value="F:succinate-semialdehyde dehydrogenase (NAD+) activity"/>
    <property type="evidence" value="ECO:0007669"/>
    <property type="project" value="UniProtKB-UniRule"/>
</dbReference>
<dbReference type="GO" id="GO:0009450">
    <property type="term" value="P:gamma-aminobutyric acid catabolic process"/>
    <property type="evidence" value="ECO:0007669"/>
    <property type="project" value="UniProtKB-UniPathway"/>
</dbReference>
<dbReference type="EMBL" id="FCQH01000004">
    <property type="protein sequence ID" value="CVK91405.1"/>
    <property type="molecule type" value="Genomic_DNA"/>
</dbReference>
<dbReference type="FunFam" id="3.40.309.10:FF:000004">
    <property type="entry name" value="Succinate-semialdehyde dehydrogenase I"/>
    <property type="match status" value="1"/>
</dbReference>
<dbReference type="InterPro" id="IPR016160">
    <property type="entry name" value="Ald_DH_CS_CYS"/>
</dbReference>
<dbReference type="SUPFAM" id="SSF53720">
    <property type="entry name" value="ALDH-like"/>
    <property type="match status" value="1"/>
</dbReference>
<dbReference type="Gene3D" id="3.40.309.10">
    <property type="entry name" value="Aldehyde Dehydrogenase, Chain A, domain 2"/>
    <property type="match status" value="1"/>
</dbReference>
<dbReference type="UniPathway" id="UPA00733"/>
<dbReference type="PANTHER" id="PTHR43353:SF11">
    <property type="entry name" value="SUCCINATE SEMIALDEHYDE DEHYDROGENASE (EUROFUNG)"/>
    <property type="match status" value="1"/>
</dbReference>
<evidence type="ECO:0000256" key="7">
    <source>
        <dbReference type="RuleBase" id="RU003345"/>
    </source>
</evidence>
<dbReference type="GO" id="GO:0036243">
    <property type="term" value="F:succinate-semialdehyde dehydrogenase (NADP+) activity"/>
    <property type="evidence" value="ECO:0007669"/>
    <property type="project" value="RHEA"/>
</dbReference>
<dbReference type="InterPro" id="IPR016161">
    <property type="entry name" value="Ald_DH/histidinol_DH"/>
</dbReference>
<dbReference type="Gene3D" id="3.40.605.10">
    <property type="entry name" value="Aldehyde Dehydrogenase, Chain A, domain 1"/>
    <property type="match status" value="1"/>
</dbReference>
<dbReference type="InterPro" id="IPR016163">
    <property type="entry name" value="Ald_DH_C"/>
</dbReference>
<evidence type="ECO:0000256" key="6">
    <source>
        <dbReference type="PROSITE-ProRule" id="PRU10007"/>
    </source>
</evidence>
<evidence type="ECO:0000256" key="5">
    <source>
        <dbReference type="ARBA" id="ARBA00052698"/>
    </source>
</evidence>
<comment type="catalytic activity">
    <reaction evidence="4 8">
        <text>succinate semialdehyde + NADP(+) + H2O = succinate + NADPH + 2 H(+)</text>
        <dbReference type="Rhea" id="RHEA:13213"/>
        <dbReference type="ChEBI" id="CHEBI:15377"/>
        <dbReference type="ChEBI" id="CHEBI:15378"/>
        <dbReference type="ChEBI" id="CHEBI:30031"/>
        <dbReference type="ChEBI" id="CHEBI:57706"/>
        <dbReference type="ChEBI" id="CHEBI:57783"/>
        <dbReference type="ChEBI" id="CHEBI:58349"/>
        <dbReference type="EC" id="1.2.1.16"/>
    </reaction>
</comment>
<evidence type="ECO:0000256" key="8">
    <source>
        <dbReference type="RuleBase" id="RU365091"/>
    </source>
</evidence>